<organism evidence="15 16">
    <name type="scientific">Allopontixanthobacter confluentis</name>
    <dbReference type="NCBI Taxonomy" id="1849021"/>
    <lineage>
        <taxon>Bacteria</taxon>
        <taxon>Pseudomonadati</taxon>
        <taxon>Pseudomonadota</taxon>
        <taxon>Alphaproteobacteria</taxon>
        <taxon>Sphingomonadales</taxon>
        <taxon>Erythrobacteraceae</taxon>
        <taxon>Allopontixanthobacter</taxon>
    </lineage>
</organism>
<dbReference type="EMBL" id="WTYU01000002">
    <property type="protein sequence ID" value="MXP15153.1"/>
    <property type="molecule type" value="Genomic_DNA"/>
</dbReference>
<evidence type="ECO:0000256" key="9">
    <source>
        <dbReference type="ARBA" id="ARBA00025475"/>
    </source>
</evidence>
<dbReference type="Proteomes" id="UP000473531">
    <property type="component" value="Unassembled WGS sequence"/>
</dbReference>
<keyword evidence="16" id="KW-1185">Reference proteome</keyword>
<evidence type="ECO:0000256" key="4">
    <source>
        <dbReference type="ARBA" id="ARBA00012809"/>
    </source>
</evidence>
<accession>A0A6L7GGG6</accession>
<protein>
    <recommendedName>
        <fullName evidence="5">Imidazole glycerol phosphate synthase subunit HisF</fullName>
        <ecNumber evidence="4">4.3.2.10</ecNumber>
    </recommendedName>
    <alternativeName>
        <fullName evidence="10">IGP synthase cyclase subunit</fullName>
    </alternativeName>
    <alternativeName>
        <fullName evidence="11">IGP synthase subunit HisF</fullName>
    </alternativeName>
    <alternativeName>
        <fullName evidence="12">ImGP synthase subunit HisF</fullName>
    </alternativeName>
</protein>
<evidence type="ECO:0000256" key="14">
    <source>
        <dbReference type="RuleBase" id="RU003657"/>
    </source>
</evidence>
<dbReference type="RefSeq" id="WP_160601717.1">
    <property type="nucleotide sequence ID" value="NZ_WTYU01000002.1"/>
</dbReference>
<dbReference type="GO" id="GO:0000105">
    <property type="term" value="P:L-histidine biosynthetic process"/>
    <property type="evidence" value="ECO:0007669"/>
    <property type="project" value="UniProtKB-UniPathway"/>
</dbReference>
<keyword evidence="6 14" id="KW-0028">Amino-acid biosynthesis</keyword>
<dbReference type="EC" id="4.3.2.10" evidence="4"/>
<dbReference type="NCBIfam" id="NF038364">
    <property type="entry name" value="AglZ_HisF2_fam"/>
    <property type="match status" value="1"/>
</dbReference>
<evidence type="ECO:0000256" key="13">
    <source>
        <dbReference type="ARBA" id="ARBA00047838"/>
    </source>
</evidence>
<evidence type="ECO:0000256" key="12">
    <source>
        <dbReference type="ARBA" id="ARBA00032401"/>
    </source>
</evidence>
<keyword evidence="8 15" id="KW-0456">Lyase</keyword>
<sequence length="254" mass="27803">MLRTRIIPALLLDNESLVKTRQFRKPGYVGDPCNTLRIFNELEVDEIAFLDITATRQGREPNFALLKDIATECFMPLAYGGGITSLDQAARIYGTGFEKVILNSYPHERPEIISEIAEVYGSQAVVASIDVGKSLFGRPTLMTHGGRKRQRPDPVSWAVEMQRRGAGEILLTSIEREGTWSGQDIALVKEVSEAVNIPVIAQGGTRSIGDMVETVKQGGASSVAVGSMVVYQKKDFGVLVNFPERSALEEAFLA</sequence>
<proteinExistence type="inferred from homology"/>
<dbReference type="Pfam" id="PF00977">
    <property type="entry name" value="His_biosynth"/>
    <property type="match status" value="1"/>
</dbReference>
<evidence type="ECO:0000256" key="3">
    <source>
        <dbReference type="ARBA" id="ARBA00011152"/>
    </source>
</evidence>
<comment type="similarity">
    <text evidence="2 14">Belongs to the HisA/HisF family.</text>
</comment>
<evidence type="ECO:0000256" key="11">
    <source>
        <dbReference type="ARBA" id="ARBA00031409"/>
    </source>
</evidence>
<dbReference type="OrthoDB" id="9781903at2"/>
<name>A0A6L7GGG6_9SPHN</name>
<evidence type="ECO:0000313" key="15">
    <source>
        <dbReference type="EMBL" id="MXP15153.1"/>
    </source>
</evidence>
<dbReference type="PANTHER" id="PTHR21235">
    <property type="entry name" value="IMIDAZOLE GLYCEROL PHOSPHATE SYNTHASE SUBUNIT HISF/H IGP SYNTHASE SUBUNIT HISF/H"/>
    <property type="match status" value="1"/>
</dbReference>
<reference evidence="15 16" key="1">
    <citation type="submission" date="2019-12" db="EMBL/GenBank/DDBJ databases">
        <title>Genomic-based taxomic classification of the family Erythrobacteraceae.</title>
        <authorList>
            <person name="Xu L."/>
        </authorList>
    </citation>
    <scope>NUCLEOTIDE SEQUENCE [LARGE SCALE GENOMIC DNA]</scope>
    <source>
        <strain evidence="15 16">KCTC 52259</strain>
    </source>
</reference>
<dbReference type="InterPro" id="IPR011060">
    <property type="entry name" value="RibuloseP-bd_barrel"/>
</dbReference>
<dbReference type="InterPro" id="IPR004651">
    <property type="entry name" value="HisF"/>
</dbReference>
<comment type="catalytic activity">
    <reaction evidence="13">
        <text>5-[(5-phospho-1-deoxy-D-ribulos-1-ylimino)methylamino]-1-(5-phospho-beta-D-ribosyl)imidazole-4-carboxamide + L-glutamine = D-erythro-1-(imidazol-4-yl)glycerol 3-phosphate + 5-amino-1-(5-phospho-beta-D-ribosyl)imidazole-4-carboxamide + L-glutamate + H(+)</text>
        <dbReference type="Rhea" id="RHEA:24793"/>
        <dbReference type="ChEBI" id="CHEBI:15378"/>
        <dbReference type="ChEBI" id="CHEBI:29985"/>
        <dbReference type="ChEBI" id="CHEBI:58278"/>
        <dbReference type="ChEBI" id="CHEBI:58359"/>
        <dbReference type="ChEBI" id="CHEBI:58475"/>
        <dbReference type="ChEBI" id="CHEBI:58525"/>
        <dbReference type="EC" id="4.3.2.10"/>
    </reaction>
</comment>
<comment type="pathway">
    <text evidence="1">Amino-acid biosynthesis; L-histidine biosynthesis; L-histidine from 5-phospho-alpha-D-ribose 1-diphosphate: step 5/9.</text>
</comment>
<comment type="function">
    <text evidence="9">IGPS catalyzes the conversion of PRFAR and glutamine to IGP, AICAR and glutamate. The HisF subunit catalyzes the cyclization activity that produces IGP and AICAR from PRFAR using the ammonia provided by the HisH subunit.</text>
</comment>
<dbReference type="PANTHER" id="PTHR21235:SF2">
    <property type="entry name" value="IMIDAZOLE GLYCEROL PHOSPHATE SYNTHASE HISHF"/>
    <property type="match status" value="1"/>
</dbReference>
<dbReference type="SUPFAM" id="SSF51366">
    <property type="entry name" value="Ribulose-phoshate binding barrel"/>
    <property type="match status" value="1"/>
</dbReference>
<evidence type="ECO:0000256" key="10">
    <source>
        <dbReference type="ARBA" id="ARBA00030264"/>
    </source>
</evidence>
<dbReference type="Gene3D" id="3.20.20.70">
    <property type="entry name" value="Aldolase class I"/>
    <property type="match status" value="1"/>
</dbReference>
<dbReference type="UniPathway" id="UPA00031">
    <property type="reaction ID" value="UER00010"/>
</dbReference>
<comment type="caution">
    <text evidence="15">The sequence shown here is derived from an EMBL/GenBank/DDBJ whole genome shotgun (WGS) entry which is preliminary data.</text>
</comment>
<keyword evidence="7 14" id="KW-0368">Histidine biosynthesis</keyword>
<evidence type="ECO:0000256" key="8">
    <source>
        <dbReference type="ARBA" id="ARBA00023239"/>
    </source>
</evidence>
<dbReference type="InterPro" id="IPR013785">
    <property type="entry name" value="Aldolase_TIM"/>
</dbReference>
<dbReference type="GO" id="GO:0016829">
    <property type="term" value="F:lyase activity"/>
    <property type="evidence" value="ECO:0007669"/>
    <property type="project" value="UniProtKB-KW"/>
</dbReference>
<comment type="subunit">
    <text evidence="3">Heterodimer of HisH and HisF.</text>
</comment>
<dbReference type="CDD" id="cd04731">
    <property type="entry name" value="HisF"/>
    <property type="match status" value="1"/>
</dbReference>
<evidence type="ECO:0000256" key="1">
    <source>
        <dbReference type="ARBA" id="ARBA00005091"/>
    </source>
</evidence>
<dbReference type="AlphaFoldDB" id="A0A6L7GGG6"/>
<evidence type="ECO:0000256" key="5">
    <source>
        <dbReference type="ARBA" id="ARBA00016318"/>
    </source>
</evidence>
<evidence type="ECO:0000256" key="2">
    <source>
        <dbReference type="ARBA" id="ARBA00009667"/>
    </source>
</evidence>
<evidence type="ECO:0000256" key="7">
    <source>
        <dbReference type="ARBA" id="ARBA00023102"/>
    </source>
</evidence>
<dbReference type="InterPro" id="IPR050064">
    <property type="entry name" value="IGPS_HisA/HisF"/>
</dbReference>
<dbReference type="InterPro" id="IPR006062">
    <property type="entry name" value="His_biosynth"/>
</dbReference>
<evidence type="ECO:0000313" key="16">
    <source>
        <dbReference type="Proteomes" id="UP000473531"/>
    </source>
</evidence>
<gene>
    <name evidence="15" type="primary">hisF</name>
    <name evidence="15" type="ORF">GRI44_10375</name>
</gene>
<evidence type="ECO:0000256" key="6">
    <source>
        <dbReference type="ARBA" id="ARBA00022605"/>
    </source>
</evidence>
<dbReference type="GO" id="GO:0000107">
    <property type="term" value="F:imidazoleglycerol-phosphate synthase activity"/>
    <property type="evidence" value="ECO:0007669"/>
    <property type="project" value="InterPro"/>
</dbReference>